<dbReference type="EMBL" id="CP041238">
    <property type="protein sequence ID" value="QLL62169.1"/>
    <property type="molecule type" value="Genomic_DNA"/>
</dbReference>
<dbReference type="InterPro" id="IPR032710">
    <property type="entry name" value="NTF2-like_dom_sf"/>
</dbReference>
<organism evidence="1 2">
    <name type="scientific">Sinorhizobium mexicanum</name>
    <dbReference type="NCBI Taxonomy" id="375549"/>
    <lineage>
        <taxon>Bacteria</taxon>
        <taxon>Pseudomonadati</taxon>
        <taxon>Pseudomonadota</taxon>
        <taxon>Alphaproteobacteria</taxon>
        <taxon>Hyphomicrobiales</taxon>
        <taxon>Rhizobiaceae</taxon>
        <taxon>Sinorhizobium/Ensifer group</taxon>
        <taxon>Sinorhizobium</taxon>
    </lineage>
</organism>
<proteinExistence type="predicted"/>
<dbReference type="KEGG" id="emx:FKV68_12285"/>
<sequence length="108" mass="11783">MNLPHSIESYFAADQGKAGMAPAGIFATDATVVDEGMSHVGPEAIATWWKRAKEQYEHTAEPLHVVTSDEVTIVRARVTGQFPGSPAVLTYRFNLQDDQKIARLEIGA</sequence>
<dbReference type="RefSeq" id="WP_180938080.1">
    <property type="nucleotide sequence ID" value="NZ_CP041238.1"/>
</dbReference>
<reference evidence="1 2" key="1">
    <citation type="submission" date="2019-06" db="EMBL/GenBank/DDBJ databases">
        <title>Complete genome sequence of Ensifer mexicanus ITTG R7 isolated from nodules of Acacia angustissima (Mill.) Kuntze.</title>
        <authorList>
            <person name="Rincon-Rosales R."/>
            <person name="Rogel M.A."/>
            <person name="Guerrero G."/>
            <person name="Rincon-Molina C.I."/>
            <person name="Lopez-Lopez A."/>
            <person name="Martinez-Romero E."/>
        </authorList>
    </citation>
    <scope>NUCLEOTIDE SEQUENCE [LARGE SCALE GENOMIC DNA]</scope>
    <source>
        <strain evidence="1 2">ITTG R7</strain>
    </source>
</reference>
<keyword evidence="2" id="KW-1185">Reference proteome</keyword>
<dbReference type="SUPFAM" id="SSF54427">
    <property type="entry name" value="NTF2-like"/>
    <property type="match status" value="1"/>
</dbReference>
<dbReference type="InterPro" id="IPR037401">
    <property type="entry name" value="SnoaL-like"/>
</dbReference>
<dbReference type="Proteomes" id="UP000510721">
    <property type="component" value="Chromosome"/>
</dbReference>
<protein>
    <submittedName>
        <fullName evidence="1">Nuclear transport factor 2 family protein</fullName>
    </submittedName>
</protein>
<dbReference type="Gene3D" id="3.10.450.50">
    <property type="match status" value="1"/>
</dbReference>
<dbReference type="Pfam" id="PF12680">
    <property type="entry name" value="SnoaL_2"/>
    <property type="match status" value="1"/>
</dbReference>
<evidence type="ECO:0000313" key="2">
    <source>
        <dbReference type="Proteomes" id="UP000510721"/>
    </source>
</evidence>
<gene>
    <name evidence="1" type="ORF">FKV68_12285</name>
</gene>
<evidence type="ECO:0000313" key="1">
    <source>
        <dbReference type="EMBL" id="QLL62169.1"/>
    </source>
</evidence>
<accession>A0A859QRT2</accession>
<dbReference type="AlphaFoldDB" id="A0A859QRT2"/>
<name>A0A859QRT2_9HYPH</name>